<evidence type="ECO:0000313" key="2">
    <source>
        <dbReference type="Proteomes" id="UP000075243"/>
    </source>
</evidence>
<accession>A0A151RC08</accession>
<gene>
    <name evidence="1" type="ORF">KK1_038743</name>
</gene>
<dbReference type="Gramene" id="C.cajan_36677.t">
    <property type="protein sequence ID" value="C.cajan_36677.t"/>
    <property type="gene ID" value="C.cajan_36677"/>
</dbReference>
<sequence length="141" mass="16841">MPKLVGCQIKSMQGRFLWGCKENQHKISWISWDKVTRPKRQGGLGVKNITMFNIALLAKWHDLLKVCGSEIEDKWFEKLVMWKVREGTQARFWLDNWAGIKCLTIKYPRLFLNLKQKQDAIVDMGCWSEGSWVWQFRWHRN</sequence>
<reference evidence="1" key="1">
    <citation type="journal article" date="2012" name="Nat. Biotechnol.">
        <title>Draft genome sequence of pigeonpea (Cajanus cajan), an orphan legume crop of resource-poor farmers.</title>
        <authorList>
            <person name="Varshney R.K."/>
            <person name="Chen W."/>
            <person name="Li Y."/>
            <person name="Bharti A.K."/>
            <person name="Saxena R.K."/>
            <person name="Schlueter J.A."/>
            <person name="Donoghue M.T."/>
            <person name="Azam S."/>
            <person name="Fan G."/>
            <person name="Whaley A.M."/>
            <person name="Farmer A.D."/>
            <person name="Sheridan J."/>
            <person name="Iwata A."/>
            <person name="Tuteja R."/>
            <person name="Penmetsa R.V."/>
            <person name="Wu W."/>
            <person name="Upadhyaya H.D."/>
            <person name="Yang S.P."/>
            <person name="Shah T."/>
            <person name="Saxena K.B."/>
            <person name="Michael T."/>
            <person name="McCombie W.R."/>
            <person name="Yang B."/>
            <person name="Zhang G."/>
            <person name="Yang H."/>
            <person name="Wang J."/>
            <person name="Spillane C."/>
            <person name="Cook D.R."/>
            <person name="May G.D."/>
            <person name="Xu X."/>
            <person name="Jackson S.A."/>
        </authorList>
    </citation>
    <scope>NUCLEOTIDE SEQUENCE [LARGE SCALE GENOMIC DNA]</scope>
</reference>
<organism evidence="1 2">
    <name type="scientific">Cajanus cajan</name>
    <name type="common">Pigeon pea</name>
    <name type="synonym">Cajanus indicus</name>
    <dbReference type="NCBI Taxonomy" id="3821"/>
    <lineage>
        <taxon>Eukaryota</taxon>
        <taxon>Viridiplantae</taxon>
        <taxon>Streptophyta</taxon>
        <taxon>Embryophyta</taxon>
        <taxon>Tracheophyta</taxon>
        <taxon>Spermatophyta</taxon>
        <taxon>Magnoliopsida</taxon>
        <taxon>eudicotyledons</taxon>
        <taxon>Gunneridae</taxon>
        <taxon>Pentapetalae</taxon>
        <taxon>rosids</taxon>
        <taxon>fabids</taxon>
        <taxon>Fabales</taxon>
        <taxon>Fabaceae</taxon>
        <taxon>Papilionoideae</taxon>
        <taxon>50 kb inversion clade</taxon>
        <taxon>NPAAA clade</taxon>
        <taxon>indigoferoid/millettioid clade</taxon>
        <taxon>Phaseoleae</taxon>
        <taxon>Cajanus</taxon>
    </lineage>
</organism>
<dbReference type="EMBL" id="KQ483870">
    <property type="protein sequence ID" value="KYP39935.1"/>
    <property type="molecule type" value="Genomic_DNA"/>
</dbReference>
<name>A0A151RC08_CAJCA</name>
<dbReference type="Proteomes" id="UP000075243">
    <property type="component" value="Unassembled WGS sequence"/>
</dbReference>
<dbReference type="AlphaFoldDB" id="A0A151RC08"/>
<proteinExistence type="predicted"/>
<keyword evidence="2" id="KW-1185">Reference proteome</keyword>
<evidence type="ECO:0000313" key="1">
    <source>
        <dbReference type="EMBL" id="KYP39935.1"/>
    </source>
</evidence>
<protein>
    <submittedName>
        <fullName evidence="1">Uncharacterized protein</fullName>
    </submittedName>
</protein>